<proteinExistence type="predicted"/>
<dbReference type="EMBL" id="CM010716">
    <property type="protein sequence ID" value="RZC49957.1"/>
    <property type="molecule type" value="Genomic_DNA"/>
</dbReference>
<accession>A0A4Y7IMP1</accession>
<evidence type="ECO:0000313" key="2">
    <source>
        <dbReference type="Proteomes" id="UP000316621"/>
    </source>
</evidence>
<reference evidence="1 2" key="1">
    <citation type="journal article" date="2018" name="Science">
        <title>The opium poppy genome and morphinan production.</title>
        <authorList>
            <person name="Guo L."/>
            <person name="Winzer T."/>
            <person name="Yang X."/>
            <person name="Li Y."/>
            <person name="Ning Z."/>
            <person name="He Z."/>
            <person name="Teodor R."/>
            <person name="Lu Y."/>
            <person name="Bowser T.A."/>
            <person name="Graham I.A."/>
            <person name="Ye K."/>
        </authorList>
    </citation>
    <scope>NUCLEOTIDE SEQUENCE [LARGE SCALE GENOMIC DNA]</scope>
    <source>
        <strain evidence="2">cv. HN1</strain>
        <tissue evidence="1">Leaves</tissue>
    </source>
</reference>
<protein>
    <submittedName>
        <fullName evidence="1">Uncharacterized protein</fullName>
    </submittedName>
</protein>
<evidence type="ECO:0000313" key="1">
    <source>
        <dbReference type="EMBL" id="RZC49957.1"/>
    </source>
</evidence>
<name>A0A4Y7IMP1_PAPSO</name>
<sequence>MILCDSTNGGAEGSDELKEQFWEVRILRNHMHLYQQTITIIVVRNMLNCGDFNCIAGFDTSIIDSLETYFDSTILFELVAGYKY</sequence>
<keyword evidence="2" id="KW-1185">Reference proteome</keyword>
<dbReference type="Proteomes" id="UP000316621">
    <property type="component" value="Chromosome 2"/>
</dbReference>
<dbReference type="AlphaFoldDB" id="A0A4Y7IMP1"/>
<dbReference type="Gramene" id="RZC49957">
    <property type="protein sequence ID" value="RZC49957"/>
    <property type="gene ID" value="C5167_018385"/>
</dbReference>
<gene>
    <name evidence="1" type="ORF">C5167_018385</name>
</gene>
<organism evidence="1 2">
    <name type="scientific">Papaver somniferum</name>
    <name type="common">Opium poppy</name>
    <dbReference type="NCBI Taxonomy" id="3469"/>
    <lineage>
        <taxon>Eukaryota</taxon>
        <taxon>Viridiplantae</taxon>
        <taxon>Streptophyta</taxon>
        <taxon>Embryophyta</taxon>
        <taxon>Tracheophyta</taxon>
        <taxon>Spermatophyta</taxon>
        <taxon>Magnoliopsida</taxon>
        <taxon>Ranunculales</taxon>
        <taxon>Papaveraceae</taxon>
        <taxon>Papaveroideae</taxon>
        <taxon>Papaver</taxon>
    </lineage>
</organism>